<dbReference type="CDD" id="cd11533">
    <property type="entry name" value="NTP-PPase_Af0060_like"/>
    <property type="match status" value="1"/>
</dbReference>
<accession>A0ABN2YZY4</accession>
<dbReference type="Gene3D" id="1.10.287.1080">
    <property type="entry name" value="MazG-like"/>
    <property type="match status" value="1"/>
</dbReference>
<gene>
    <name evidence="1" type="ORF">GCM10009802_43280</name>
</gene>
<dbReference type="Proteomes" id="UP001500443">
    <property type="component" value="Unassembled WGS sequence"/>
</dbReference>
<evidence type="ECO:0000313" key="2">
    <source>
        <dbReference type="Proteomes" id="UP001500443"/>
    </source>
</evidence>
<reference evidence="1 2" key="1">
    <citation type="journal article" date="2019" name="Int. J. Syst. Evol. Microbiol.">
        <title>The Global Catalogue of Microorganisms (GCM) 10K type strain sequencing project: providing services to taxonomists for standard genome sequencing and annotation.</title>
        <authorList>
            <consortium name="The Broad Institute Genomics Platform"/>
            <consortium name="The Broad Institute Genome Sequencing Center for Infectious Disease"/>
            <person name="Wu L."/>
            <person name="Ma J."/>
        </authorList>
    </citation>
    <scope>NUCLEOTIDE SEQUENCE [LARGE SCALE GENOMIC DNA]</scope>
    <source>
        <strain evidence="1 2">JCM 15481</strain>
    </source>
</reference>
<dbReference type="SUPFAM" id="SSF101386">
    <property type="entry name" value="all-alpha NTP pyrophosphatases"/>
    <property type="match status" value="1"/>
</dbReference>
<keyword evidence="2" id="KW-1185">Reference proteome</keyword>
<protein>
    <submittedName>
        <fullName evidence="1">MazG-like family protein</fullName>
    </submittedName>
</protein>
<proteinExistence type="predicted"/>
<evidence type="ECO:0000313" key="1">
    <source>
        <dbReference type="EMBL" id="GAA2134678.1"/>
    </source>
</evidence>
<sequence>MNDTWETIEALCEWLDEESPVTGQTARLLRILKIGEEFGEVAEAVHGLLGTNPRKGRTHTADDVCKELCDVIATSMVALASVTEDPGVVFDARLREIADRAHRASVKRGPA</sequence>
<name>A0ABN2YZY4_9ACTN</name>
<dbReference type="InterPro" id="IPR044548">
    <property type="entry name" value="AF0060_NTP-PPase_MazG-like"/>
</dbReference>
<comment type="caution">
    <text evidence="1">The sequence shown here is derived from an EMBL/GenBank/DDBJ whole genome shotgun (WGS) entry which is preliminary data.</text>
</comment>
<dbReference type="RefSeq" id="WP_027753315.1">
    <property type="nucleotide sequence ID" value="NZ_BAAAPF010000161.1"/>
</dbReference>
<organism evidence="1 2">
    <name type="scientific">Streptomyces synnematoformans</name>
    <dbReference type="NCBI Taxonomy" id="415721"/>
    <lineage>
        <taxon>Bacteria</taxon>
        <taxon>Bacillati</taxon>
        <taxon>Actinomycetota</taxon>
        <taxon>Actinomycetes</taxon>
        <taxon>Kitasatosporales</taxon>
        <taxon>Streptomycetaceae</taxon>
        <taxon>Streptomyces</taxon>
    </lineage>
</organism>
<dbReference type="EMBL" id="BAAAPF010000161">
    <property type="protein sequence ID" value="GAA2134678.1"/>
    <property type="molecule type" value="Genomic_DNA"/>
</dbReference>